<reference evidence="1" key="1">
    <citation type="submission" date="2023-07" db="EMBL/GenBank/DDBJ databases">
        <title>draft genome sequence of fig (Ficus carica).</title>
        <authorList>
            <person name="Takahashi T."/>
            <person name="Nishimura K."/>
        </authorList>
    </citation>
    <scope>NUCLEOTIDE SEQUENCE</scope>
</reference>
<dbReference type="Proteomes" id="UP001187192">
    <property type="component" value="Unassembled WGS sequence"/>
</dbReference>
<protein>
    <submittedName>
        <fullName evidence="1">Uncharacterized protein</fullName>
    </submittedName>
</protein>
<evidence type="ECO:0000313" key="1">
    <source>
        <dbReference type="EMBL" id="GMN54262.1"/>
    </source>
</evidence>
<comment type="caution">
    <text evidence="1">The sequence shown here is derived from an EMBL/GenBank/DDBJ whole genome shotgun (WGS) entry which is preliminary data.</text>
</comment>
<organism evidence="1 2">
    <name type="scientific">Ficus carica</name>
    <name type="common">Common fig</name>
    <dbReference type="NCBI Taxonomy" id="3494"/>
    <lineage>
        <taxon>Eukaryota</taxon>
        <taxon>Viridiplantae</taxon>
        <taxon>Streptophyta</taxon>
        <taxon>Embryophyta</taxon>
        <taxon>Tracheophyta</taxon>
        <taxon>Spermatophyta</taxon>
        <taxon>Magnoliopsida</taxon>
        <taxon>eudicotyledons</taxon>
        <taxon>Gunneridae</taxon>
        <taxon>Pentapetalae</taxon>
        <taxon>rosids</taxon>
        <taxon>fabids</taxon>
        <taxon>Rosales</taxon>
        <taxon>Moraceae</taxon>
        <taxon>Ficeae</taxon>
        <taxon>Ficus</taxon>
    </lineage>
</organism>
<proteinExistence type="predicted"/>
<gene>
    <name evidence="1" type="ORF">TIFTF001_023399</name>
</gene>
<dbReference type="EMBL" id="BTGU01000050">
    <property type="protein sequence ID" value="GMN54262.1"/>
    <property type="molecule type" value="Genomic_DNA"/>
</dbReference>
<evidence type="ECO:0000313" key="2">
    <source>
        <dbReference type="Proteomes" id="UP001187192"/>
    </source>
</evidence>
<accession>A0AA88ANF2</accession>
<sequence length="127" mass="14523">MFIPPKLVDNIVLNVGPNKSTRTHTSGMKLHPLIVITPLSSFWWWWWWWRMVGPEEVIGIGGRHRGGRVKKTLRSQILMELQLITAPHDVTLLHILNSIMDLMEARQASLAGEARWRAPGVVPVFDL</sequence>
<dbReference type="AlphaFoldDB" id="A0AA88ANF2"/>
<name>A0AA88ANF2_FICCA</name>
<keyword evidence="2" id="KW-1185">Reference proteome</keyword>